<dbReference type="Proteomes" id="UP001162501">
    <property type="component" value="Chromosome 21"/>
</dbReference>
<organism evidence="1 2">
    <name type="scientific">Rangifer tarandus platyrhynchus</name>
    <name type="common">Svalbard reindeer</name>
    <dbReference type="NCBI Taxonomy" id="3082113"/>
    <lineage>
        <taxon>Eukaryota</taxon>
        <taxon>Metazoa</taxon>
        <taxon>Chordata</taxon>
        <taxon>Craniata</taxon>
        <taxon>Vertebrata</taxon>
        <taxon>Euteleostomi</taxon>
        <taxon>Mammalia</taxon>
        <taxon>Eutheria</taxon>
        <taxon>Laurasiatheria</taxon>
        <taxon>Artiodactyla</taxon>
        <taxon>Ruminantia</taxon>
        <taxon>Pecora</taxon>
        <taxon>Cervidae</taxon>
        <taxon>Odocoileinae</taxon>
        <taxon>Rangifer</taxon>
    </lineage>
</organism>
<proteinExistence type="predicted"/>
<accession>A0ACB0EK66</accession>
<evidence type="ECO:0000313" key="2">
    <source>
        <dbReference type="Proteomes" id="UP001162501"/>
    </source>
</evidence>
<reference evidence="1" key="1">
    <citation type="submission" date="2023-05" db="EMBL/GenBank/DDBJ databases">
        <authorList>
            <consortium name="ELIXIR-Norway"/>
        </authorList>
    </citation>
    <scope>NUCLEOTIDE SEQUENCE</scope>
</reference>
<dbReference type="EMBL" id="OX596105">
    <property type="protein sequence ID" value="CAI9700963.1"/>
    <property type="molecule type" value="Genomic_DNA"/>
</dbReference>
<name>A0ACB0EK66_RANTA</name>
<sequence>MRSDSWFGVSLEGPSLWVDQPKPLREAKATDADLQNAWFSRIRHYIQHLERKSPSLIKMGQARGGGPDEALRQGEGRVCIHTRVR</sequence>
<gene>
    <name evidence="1" type="ORF">MRATA1EN3_LOCUS12176</name>
</gene>
<evidence type="ECO:0000313" key="1">
    <source>
        <dbReference type="EMBL" id="CAI9700963.1"/>
    </source>
</evidence>
<protein>
    <submittedName>
        <fullName evidence="1">Uncharacterized protein</fullName>
    </submittedName>
</protein>